<evidence type="ECO:0000313" key="3">
    <source>
        <dbReference type="WBParaSite" id="Pan_g3715.t1"/>
    </source>
</evidence>
<reference evidence="3" key="2">
    <citation type="submission" date="2020-10" db="UniProtKB">
        <authorList>
            <consortium name="WormBaseParasite"/>
        </authorList>
    </citation>
    <scope>IDENTIFICATION</scope>
</reference>
<name>A0A7E4VVV3_PANRE</name>
<evidence type="ECO:0000313" key="2">
    <source>
        <dbReference type="Proteomes" id="UP000492821"/>
    </source>
</evidence>
<feature type="compositionally biased region" description="Polar residues" evidence="1">
    <location>
        <begin position="64"/>
        <end position="79"/>
    </location>
</feature>
<reference evidence="2" key="1">
    <citation type="journal article" date="2013" name="Genetics">
        <title>The draft genome and transcriptome of Panagrellus redivivus are shaped by the harsh demands of a free-living lifestyle.</title>
        <authorList>
            <person name="Srinivasan J."/>
            <person name="Dillman A.R."/>
            <person name="Macchietto M.G."/>
            <person name="Heikkinen L."/>
            <person name="Lakso M."/>
            <person name="Fracchia K.M."/>
            <person name="Antoshechkin I."/>
            <person name="Mortazavi A."/>
            <person name="Wong G."/>
            <person name="Sternberg P.W."/>
        </authorList>
    </citation>
    <scope>NUCLEOTIDE SEQUENCE [LARGE SCALE GENOMIC DNA]</scope>
    <source>
        <strain evidence="2">MT8872</strain>
    </source>
</reference>
<keyword evidence="2" id="KW-1185">Reference proteome</keyword>
<dbReference type="AlphaFoldDB" id="A0A7E4VVV3"/>
<evidence type="ECO:0000256" key="1">
    <source>
        <dbReference type="SAM" id="MobiDB-lite"/>
    </source>
</evidence>
<dbReference type="Proteomes" id="UP000492821">
    <property type="component" value="Unassembled WGS sequence"/>
</dbReference>
<organism evidence="2 3">
    <name type="scientific">Panagrellus redivivus</name>
    <name type="common">Microworm</name>
    <dbReference type="NCBI Taxonomy" id="6233"/>
    <lineage>
        <taxon>Eukaryota</taxon>
        <taxon>Metazoa</taxon>
        <taxon>Ecdysozoa</taxon>
        <taxon>Nematoda</taxon>
        <taxon>Chromadorea</taxon>
        <taxon>Rhabditida</taxon>
        <taxon>Tylenchina</taxon>
        <taxon>Panagrolaimomorpha</taxon>
        <taxon>Panagrolaimoidea</taxon>
        <taxon>Panagrolaimidae</taxon>
        <taxon>Panagrellus</taxon>
    </lineage>
</organism>
<proteinExistence type="predicted"/>
<dbReference type="WBParaSite" id="Pan_g3715.t1">
    <property type="protein sequence ID" value="Pan_g3715.t1"/>
    <property type="gene ID" value="Pan_g3715"/>
</dbReference>
<protein>
    <submittedName>
        <fullName evidence="3">Uncharacterized protein</fullName>
    </submittedName>
</protein>
<accession>A0A7E4VVV3</accession>
<feature type="region of interest" description="Disordered" evidence="1">
    <location>
        <begin position="22"/>
        <end position="81"/>
    </location>
</feature>
<sequence>MPANLAEVTEFTATCSCFDCRSSDEDEVDDTSNHAPPTTAPPVVQNGTSREAPVPKPAALPANMVSQNDFSGHQQSGGFTKSAKCRNYTTKSVFSKAV</sequence>